<sequence>MASAALASRETSSADARGEVGGPIVRQYVVVDRSLGMSAGKLAAQVAHASVAALLAGTQRYVEQGDAGVAPIGLEWGGSLARTSIDADVLAAWVRQGEPKIVLAVDGERALASLVNRAESRGLMEGMDFFCIRDACRTELTPDASGSRWTCVGFAPMDMETIAPVTGQLPLYR</sequence>
<dbReference type="RefSeq" id="WP_126421116.1">
    <property type="nucleotide sequence ID" value="NZ_AP019367.1"/>
</dbReference>
<dbReference type="OrthoDB" id="359599at2"/>
<dbReference type="PANTHER" id="PTHR12649">
    <property type="entry name" value="PEPTIDYL-TRNA HYDROLASE 2"/>
    <property type="match status" value="1"/>
</dbReference>
<evidence type="ECO:0000256" key="4">
    <source>
        <dbReference type="ARBA" id="ARBA00048707"/>
    </source>
</evidence>
<dbReference type="Gene3D" id="3.40.1490.10">
    <property type="entry name" value="Bit1"/>
    <property type="match status" value="1"/>
</dbReference>
<reference evidence="6" key="1">
    <citation type="submission" date="2018-11" db="EMBL/GenBank/DDBJ databases">
        <title>Comparative genomics of Parolsenella catena and Libanicoccus massiliensis: Reclassification of Libanicoccus massiliensis as Parolsenella massiliensis comb. nov.</title>
        <authorList>
            <person name="Sakamoto M."/>
            <person name="Ikeyama N."/>
            <person name="Murakami T."/>
            <person name="Mori H."/>
            <person name="Yuki M."/>
            <person name="Ohkuma M."/>
        </authorList>
    </citation>
    <scope>NUCLEOTIDE SEQUENCE [LARGE SCALE GENOMIC DNA]</scope>
    <source>
        <strain evidence="6">JCM 31932</strain>
    </source>
</reference>
<dbReference type="KEGG" id="pcat:Pcatena_03620"/>
<dbReference type="GO" id="GO:0005829">
    <property type="term" value="C:cytosol"/>
    <property type="evidence" value="ECO:0007669"/>
    <property type="project" value="TreeGrafter"/>
</dbReference>
<dbReference type="AlphaFoldDB" id="A0A3G9KAC4"/>
<dbReference type="EMBL" id="AP019367">
    <property type="protein sequence ID" value="BBH49775.1"/>
    <property type="molecule type" value="Genomic_DNA"/>
</dbReference>
<accession>A0A3G9KAC4</accession>
<name>A0A3G9KAC4_9ACTN</name>
<gene>
    <name evidence="5" type="ORF">Pcatena_03620</name>
</gene>
<evidence type="ECO:0000313" key="6">
    <source>
        <dbReference type="Proteomes" id="UP000273154"/>
    </source>
</evidence>
<dbReference type="Proteomes" id="UP000273154">
    <property type="component" value="Chromosome"/>
</dbReference>
<dbReference type="GO" id="GO:0004045">
    <property type="term" value="F:peptidyl-tRNA hydrolase activity"/>
    <property type="evidence" value="ECO:0007669"/>
    <property type="project" value="UniProtKB-EC"/>
</dbReference>
<organism evidence="5 6">
    <name type="scientific">Parolsenella catena</name>
    <dbReference type="NCBI Taxonomy" id="2003188"/>
    <lineage>
        <taxon>Bacteria</taxon>
        <taxon>Bacillati</taxon>
        <taxon>Actinomycetota</taxon>
        <taxon>Coriobacteriia</taxon>
        <taxon>Coriobacteriales</taxon>
        <taxon>Atopobiaceae</taxon>
        <taxon>Parolsenella</taxon>
    </lineage>
</organism>
<dbReference type="InterPro" id="IPR023476">
    <property type="entry name" value="Pep_tRNA_hydro_II_dom_sf"/>
</dbReference>
<dbReference type="InterPro" id="IPR002833">
    <property type="entry name" value="PTH2"/>
</dbReference>
<protein>
    <recommendedName>
        <fullName evidence="1">peptidyl-tRNA hydrolase</fullName>
        <ecNumber evidence="1">3.1.1.29</ecNumber>
    </recommendedName>
</protein>
<proteinExistence type="inferred from homology"/>
<evidence type="ECO:0000256" key="1">
    <source>
        <dbReference type="ARBA" id="ARBA00013260"/>
    </source>
</evidence>
<evidence type="ECO:0000256" key="2">
    <source>
        <dbReference type="ARBA" id="ARBA00022801"/>
    </source>
</evidence>
<comment type="similarity">
    <text evidence="3">Belongs to the PTH2 family.</text>
</comment>
<dbReference type="GeneID" id="88848504"/>
<dbReference type="PANTHER" id="PTHR12649:SF11">
    <property type="entry name" value="PEPTIDYL-TRNA HYDROLASE 2, MITOCHONDRIAL"/>
    <property type="match status" value="1"/>
</dbReference>
<dbReference type="Pfam" id="PF01981">
    <property type="entry name" value="PTH2"/>
    <property type="match status" value="1"/>
</dbReference>
<keyword evidence="2" id="KW-0378">Hydrolase</keyword>
<dbReference type="SUPFAM" id="SSF102462">
    <property type="entry name" value="Peptidyl-tRNA hydrolase II"/>
    <property type="match status" value="1"/>
</dbReference>
<evidence type="ECO:0000313" key="5">
    <source>
        <dbReference type="EMBL" id="BBH49775.1"/>
    </source>
</evidence>
<dbReference type="EC" id="3.1.1.29" evidence="1"/>
<keyword evidence="6" id="KW-1185">Reference proteome</keyword>
<comment type="catalytic activity">
    <reaction evidence="4">
        <text>an N-acyl-L-alpha-aminoacyl-tRNA + H2O = an N-acyl-L-amino acid + a tRNA + H(+)</text>
        <dbReference type="Rhea" id="RHEA:54448"/>
        <dbReference type="Rhea" id="RHEA-COMP:10123"/>
        <dbReference type="Rhea" id="RHEA-COMP:13883"/>
        <dbReference type="ChEBI" id="CHEBI:15377"/>
        <dbReference type="ChEBI" id="CHEBI:15378"/>
        <dbReference type="ChEBI" id="CHEBI:59874"/>
        <dbReference type="ChEBI" id="CHEBI:78442"/>
        <dbReference type="ChEBI" id="CHEBI:138191"/>
        <dbReference type="EC" id="3.1.1.29"/>
    </reaction>
</comment>
<evidence type="ECO:0000256" key="3">
    <source>
        <dbReference type="ARBA" id="ARBA00038050"/>
    </source>
</evidence>